<feature type="transmembrane region" description="Helical" evidence="1">
    <location>
        <begin position="148"/>
        <end position="169"/>
    </location>
</feature>
<feature type="transmembrane region" description="Helical" evidence="1">
    <location>
        <begin position="206"/>
        <end position="223"/>
    </location>
</feature>
<dbReference type="AlphaFoldDB" id="A0A7X4GYD7"/>
<feature type="transmembrane region" description="Helical" evidence="1">
    <location>
        <begin position="354"/>
        <end position="376"/>
    </location>
</feature>
<feature type="transmembrane region" description="Helical" evidence="1">
    <location>
        <begin position="235"/>
        <end position="252"/>
    </location>
</feature>
<evidence type="ECO:0000259" key="3">
    <source>
        <dbReference type="Pfam" id="PF19040"/>
    </source>
</evidence>
<proteinExistence type="predicted"/>
<gene>
    <name evidence="4" type="ORF">GTP56_06875</name>
</gene>
<comment type="caution">
    <text evidence="4">The sequence shown here is derived from an EMBL/GenBank/DDBJ whole genome shotgun (WGS) entry which is preliminary data.</text>
</comment>
<dbReference type="Proteomes" id="UP000469734">
    <property type="component" value="Unassembled WGS sequence"/>
</dbReference>
<dbReference type="InterPro" id="IPR002656">
    <property type="entry name" value="Acyl_transf_3_dom"/>
</dbReference>
<dbReference type="Pfam" id="PF19040">
    <property type="entry name" value="SGNH"/>
    <property type="match status" value="1"/>
</dbReference>
<feature type="domain" description="Acyltransferase 3" evidence="2">
    <location>
        <begin position="20"/>
        <end position="342"/>
    </location>
</feature>
<name>A0A7X4GYD7_9BURK</name>
<feature type="transmembrane region" description="Helical" evidence="1">
    <location>
        <begin position="44"/>
        <end position="65"/>
    </location>
</feature>
<reference evidence="4 5" key="1">
    <citation type="submission" date="2019-12" db="EMBL/GenBank/DDBJ databases">
        <title>Novel species isolated from a subtropical stream in China.</title>
        <authorList>
            <person name="Lu H."/>
        </authorList>
    </citation>
    <scope>NUCLEOTIDE SEQUENCE [LARGE SCALE GENOMIC DNA]</scope>
    <source>
        <strain evidence="4 5">FT134W</strain>
    </source>
</reference>
<protein>
    <submittedName>
        <fullName evidence="4">Acyltransferase family protein</fullName>
    </submittedName>
</protein>
<keyword evidence="4" id="KW-0012">Acyltransferase</keyword>
<keyword evidence="1" id="KW-0472">Membrane</keyword>
<feature type="transmembrane region" description="Helical" evidence="1">
    <location>
        <begin position="264"/>
        <end position="282"/>
    </location>
</feature>
<dbReference type="GO" id="GO:0009103">
    <property type="term" value="P:lipopolysaccharide biosynthetic process"/>
    <property type="evidence" value="ECO:0007669"/>
    <property type="project" value="TreeGrafter"/>
</dbReference>
<feature type="transmembrane region" description="Helical" evidence="1">
    <location>
        <begin position="86"/>
        <end position="105"/>
    </location>
</feature>
<dbReference type="GO" id="GO:0016020">
    <property type="term" value="C:membrane"/>
    <property type="evidence" value="ECO:0007669"/>
    <property type="project" value="TreeGrafter"/>
</dbReference>
<keyword evidence="1" id="KW-0812">Transmembrane</keyword>
<dbReference type="EMBL" id="WWCR01000005">
    <property type="protein sequence ID" value="MYM71921.1"/>
    <property type="molecule type" value="Genomic_DNA"/>
</dbReference>
<evidence type="ECO:0000313" key="5">
    <source>
        <dbReference type="Proteomes" id="UP000469734"/>
    </source>
</evidence>
<feature type="transmembrane region" description="Helical" evidence="1">
    <location>
        <begin position="117"/>
        <end position="136"/>
    </location>
</feature>
<keyword evidence="4" id="KW-0808">Transferase</keyword>
<dbReference type="PANTHER" id="PTHR23028">
    <property type="entry name" value="ACETYLTRANSFERASE"/>
    <property type="match status" value="1"/>
</dbReference>
<organism evidence="4 5">
    <name type="scientific">Duganella margarita</name>
    <dbReference type="NCBI Taxonomy" id="2692170"/>
    <lineage>
        <taxon>Bacteria</taxon>
        <taxon>Pseudomonadati</taxon>
        <taxon>Pseudomonadota</taxon>
        <taxon>Betaproteobacteria</taxon>
        <taxon>Burkholderiales</taxon>
        <taxon>Oxalobacteraceae</taxon>
        <taxon>Telluria group</taxon>
        <taxon>Duganella</taxon>
    </lineage>
</organism>
<keyword evidence="1" id="KW-1133">Transmembrane helix</keyword>
<dbReference type="InterPro" id="IPR050879">
    <property type="entry name" value="Acyltransferase_3"/>
</dbReference>
<feature type="transmembrane region" description="Helical" evidence="1">
    <location>
        <begin position="294"/>
        <end position="312"/>
    </location>
</feature>
<dbReference type="PANTHER" id="PTHR23028:SF53">
    <property type="entry name" value="ACYL_TRANSF_3 DOMAIN-CONTAINING PROTEIN"/>
    <property type="match status" value="1"/>
</dbReference>
<evidence type="ECO:0000256" key="1">
    <source>
        <dbReference type="SAM" id="Phobius"/>
    </source>
</evidence>
<feature type="transmembrane region" description="Helical" evidence="1">
    <location>
        <begin position="324"/>
        <end position="342"/>
    </location>
</feature>
<dbReference type="Pfam" id="PF01757">
    <property type="entry name" value="Acyl_transf_3"/>
    <property type="match status" value="1"/>
</dbReference>
<dbReference type="RefSeq" id="WP_161049547.1">
    <property type="nucleotide sequence ID" value="NZ_WWCR01000005.1"/>
</dbReference>
<dbReference type="InterPro" id="IPR043968">
    <property type="entry name" value="SGNH"/>
</dbReference>
<dbReference type="GO" id="GO:0016747">
    <property type="term" value="F:acyltransferase activity, transferring groups other than amino-acyl groups"/>
    <property type="evidence" value="ECO:0007669"/>
    <property type="project" value="InterPro"/>
</dbReference>
<feature type="transmembrane region" description="Helical" evidence="1">
    <location>
        <begin position="175"/>
        <end position="194"/>
    </location>
</feature>
<accession>A0A7X4GYD7</accession>
<feature type="domain" description="SGNH" evidence="3">
    <location>
        <begin position="411"/>
        <end position="613"/>
    </location>
</feature>
<evidence type="ECO:0000259" key="2">
    <source>
        <dbReference type="Pfam" id="PF01757"/>
    </source>
</evidence>
<feature type="transmembrane region" description="Helical" evidence="1">
    <location>
        <begin position="21"/>
        <end position="38"/>
    </location>
</feature>
<sequence length="640" mass="70546">MSSPLTSNTGQLPHPAYRPDIDGLRAIAVLAVVVYHAFPAILPGGFVGVDIFFVISGYLISTIIAGGLQTGRFSFAVFYQRRVKRIFPALLLVLSATILAGRYILLSDEYTELGKQVAGGAGFVSNFLLWSGSGYFDSAAETKPLLHLWSLAIEEQFYIFWPLLLWVAYRWRLNFYVMAGVIAALSMALNLALVTDHPVAAFYSPLSRSWELLAGALLAFATLRSGAPLGGPRASWLSLLGLALLIVGLATCSNLRPFPGWQALLPVGGAVLLIGAGSQAWINRRLLAHPVMVWFGLISFPLYLWHWPLLVFPRIAGGGVAQPPGVTVSFMLLAVLLAWLTVRCIERPVRTGVSRLQAPVLAGLMLTVGAVGFITFQKQGLIFGRQQNLAMTDADITAERQRYWDGSLVSNYGAGRPKVLIYGDSQAYDIYKALSNDREIGLQLFKTSHQCAAFFSLAGGEPEVVRDQCQREFDKLLNSEELKTADTLIYTHLWSESTDPVNGYKIGAELLRAKNPALKILFFGHKPLLGPVWGASINAITRKHQSPIGMNKYLDGIKNISDEGHVQRMAQLASSQFVDVQRIFCDGGCQFYADGNYSYFDFDHWTEAGARIFYERLIKTDVYHEIKSPAPRAAVSYHQQ</sequence>
<evidence type="ECO:0000313" key="4">
    <source>
        <dbReference type="EMBL" id="MYM71921.1"/>
    </source>
</evidence>